<accession>A0A160V8J8</accession>
<name>A0A160V8J8_9ZZZZ</name>
<protein>
    <submittedName>
        <fullName evidence="1">Uncharacterized protein</fullName>
    </submittedName>
</protein>
<proteinExistence type="predicted"/>
<evidence type="ECO:0000313" key="1">
    <source>
        <dbReference type="EMBL" id="CUV02311.1"/>
    </source>
</evidence>
<sequence>MIAEGWKNELPESHRIALEIAYSDFLDAYFKISPTDAGKIEQVANWLPKKHVNRYTPMFCGRFIVCMSSVAERLVQPERISPVPRSTAEAFALHLLIQHATAILKDVQRVDADFSQFTSMVFRDTDFLSLYEAAAEVPGVDLNKRVSLPNNLEFNDWFKPFDPDKPVNPFVYEDWTTEQLGINFYR</sequence>
<dbReference type="AlphaFoldDB" id="A0A160V8J8"/>
<gene>
    <name evidence="1" type="ORF">MGWOODY_Clf1577</name>
</gene>
<reference evidence="1" key="1">
    <citation type="submission" date="2015-10" db="EMBL/GenBank/DDBJ databases">
        <authorList>
            <person name="Gilbert D.G."/>
        </authorList>
    </citation>
    <scope>NUCLEOTIDE SEQUENCE</scope>
</reference>
<organism evidence="1">
    <name type="scientific">hydrothermal vent metagenome</name>
    <dbReference type="NCBI Taxonomy" id="652676"/>
    <lineage>
        <taxon>unclassified sequences</taxon>
        <taxon>metagenomes</taxon>
        <taxon>ecological metagenomes</taxon>
    </lineage>
</organism>
<dbReference type="EMBL" id="FAXA01000226">
    <property type="protein sequence ID" value="CUV02311.1"/>
    <property type="molecule type" value="Genomic_DNA"/>
</dbReference>